<feature type="region of interest" description="Disordered" evidence="1">
    <location>
        <begin position="428"/>
        <end position="449"/>
    </location>
</feature>
<dbReference type="Proteomes" id="UP000515908">
    <property type="component" value="Chromosome 09"/>
</dbReference>
<reference evidence="4 5" key="1">
    <citation type="submission" date="2020-08" db="EMBL/GenBank/DDBJ databases">
        <authorList>
            <person name="Newling K."/>
            <person name="Davey J."/>
            <person name="Forrester S."/>
        </authorList>
    </citation>
    <scope>NUCLEOTIDE SEQUENCE [LARGE SCALE GENOMIC DNA]</scope>
    <source>
        <strain evidence="5">Crithidia deanei Carvalho (ATCC PRA-265)</strain>
    </source>
</reference>
<feature type="signal peptide" evidence="3">
    <location>
        <begin position="1"/>
        <end position="21"/>
    </location>
</feature>
<feature type="compositionally biased region" description="Acidic residues" evidence="1">
    <location>
        <begin position="342"/>
        <end position="352"/>
    </location>
</feature>
<keyword evidence="5" id="KW-1185">Reference proteome</keyword>
<evidence type="ECO:0000256" key="1">
    <source>
        <dbReference type="SAM" id="MobiDB-lite"/>
    </source>
</evidence>
<proteinExistence type="predicted"/>
<protein>
    <submittedName>
        <fullName evidence="4">Uncharacterized protein</fullName>
    </submittedName>
</protein>
<feature type="transmembrane region" description="Helical" evidence="2">
    <location>
        <begin position="302"/>
        <end position="325"/>
    </location>
</feature>
<keyword evidence="2" id="KW-0812">Transmembrane</keyword>
<evidence type="ECO:0000256" key="3">
    <source>
        <dbReference type="SAM" id="SignalP"/>
    </source>
</evidence>
<feature type="compositionally biased region" description="Low complexity" evidence="1">
    <location>
        <begin position="208"/>
        <end position="226"/>
    </location>
</feature>
<name>A0A7G2CF44_9TRYP</name>
<evidence type="ECO:0000313" key="5">
    <source>
        <dbReference type="Proteomes" id="UP000515908"/>
    </source>
</evidence>
<feature type="compositionally biased region" description="Polar residues" evidence="1">
    <location>
        <begin position="439"/>
        <end position="449"/>
    </location>
</feature>
<feature type="chain" id="PRO_5028934217" evidence="3">
    <location>
        <begin position="22"/>
        <end position="449"/>
    </location>
</feature>
<feature type="compositionally biased region" description="Low complexity" evidence="1">
    <location>
        <begin position="175"/>
        <end position="190"/>
    </location>
</feature>
<organism evidence="4 5">
    <name type="scientific">Angomonas deanei</name>
    <dbReference type="NCBI Taxonomy" id="59799"/>
    <lineage>
        <taxon>Eukaryota</taxon>
        <taxon>Discoba</taxon>
        <taxon>Euglenozoa</taxon>
        <taxon>Kinetoplastea</taxon>
        <taxon>Metakinetoplastina</taxon>
        <taxon>Trypanosomatida</taxon>
        <taxon>Trypanosomatidae</taxon>
        <taxon>Strigomonadinae</taxon>
        <taxon>Angomonas</taxon>
    </lineage>
</organism>
<keyword evidence="2" id="KW-1133">Transmembrane helix</keyword>
<feature type="compositionally biased region" description="Low complexity" evidence="1">
    <location>
        <begin position="124"/>
        <end position="167"/>
    </location>
</feature>
<dbReference type="EMBL" id="LR877153">
    <property type="protein sequence ID" value="CAD2217647.1"/>
    <property type="molecule type" value="Genomic_DNA"/>
</dbReference>
<dbReference type="AlphaFoldDB" id="A0A7G2CF44"/>
<keyword evidence="2" id="KW-0472">Membrane</keyword>
<keyword evidence="3" id="KW-0732">Signal</keyword>
<gene>
    <name evidence="4" type="ORF">ADEAN_000512600</name>
</gene>
<feature type="compositionally biased region" description="Basic and acidic residues" evidence="1">
    <location>
        <begin position="239"/>
        <end position="255"/>
    </location>
</feature>
<dbReference type="VEuPathDB" id="TriTrypDB:ADEAN_000512600"/>
<sequence>MFTGLHYVALCTVVLLSVITASDVSFYLSDVNSDCGDGEDLVLTNTSMYNSFKEYLRNASTAEEGALRRVYMTHTSSTVSISWEDNTQLYDGASFHCPFSSRTQLQATNDGEKVLISLVDDAADSSSESTPGTDDSSSPGDSSSSAPGDAGDSSSSVSSNAADSSSDAEVKPDESQSSAPSNPEESSSDAAGDDEDSSSSAMGDHNEGSSNAEGSSTASSASSAPTDDPEGSSSSSKAQPEENEKRFGIQKEGRQADCTPATSDGTEFLLRTVPGGTPVRYWCARQVASGGNSEKDDSGFPVWIIIVIAAGVVVVAVVVFLILFFCCGCFRCCCCAEDAEDGEDEPSDDEDNAGNNQEGGRKGRELSANTLRVLENSCRNERQLSARTQSLIRRVDSGFMTEDESLRLFLVKTKETAFPEYGPFIDLRGERREDDNSDENSNYSFECDD</sequence>
<feature type="region of interest" description="Disordered" evidence="1">
    <location>
        <begin position="122"/>
        <end position="270"/>
    </location>
</feature>
<accession>A0A7G2CF44</accession>
<evidence type="ECO:0000256" key="2">
    <source>
        <dbReference type="SAM" id="Phobius"/>
    </source>
</evidence>
<evidence type="ECO:0000313" key="4">
    <source>
        <dbReference type="EMBL" id="CAD2217647.1"/>
    </source>
</evidence>
<feature type="region of interest" description="Disordered" evidence="1">
    <location>
        <begin position="342"/>
        <end position="363"/>
    </location>
</feature>